<feature type="transmembrane region" description="Helical" evidence="1">
    <location>
        <begin position="34"/>
        <end position="53"/>
    </location>
</feature>
<feature type="transmembrane region" description="Helical" evidence="1">
    <location>
        <begin position="101"/>
        <end position="118"/>
    </location>
</feature>
<dbReference type="KEGG" id="mane:DP065_01530"/>
<reference evidence="3" key="1">
    <citation type="submission" date="2018-06" db="EMBL/GenBank/DDBJ databases">
        <title>Complete genome sequences of Mycoplasma anatis, M. anseris and M. cloacale type strains.</title>
        <authorList>
            <person name="Grozner D."/>
            <person name="Forro B."/>
            <person name="Sulyok K.M."/>
            <person name="Marton S."/>
            <person name="Kreizinger Z."/>
            <person name="Banyai K."/>
            <person name="Gyuranecz M."/>
        </authorList>
    </citation>
    <scope>NUCLEOTIDE SEQUENCE [LARGE SCALE GENOMIC DNA]</scope>
    <source>
        <strain evidence="3">ATCC 49234</strain>
    </source>
</reference>
<gene>
    <name evidence="2" type="ORF">DP065_01530</name>
</gene>
<evidence type="ECO:0000313" key="3">
    <source>
        <dbReference type="Proteomes" id="UP000250218"/>
    </source>
</evidence>
<sequence length="172" mass="19375">MSNNKKWKKRKINIERYVASDKPARKILSDNWKIALTGLFLIAIPSLLVFLLAGKDGIVFHATKQLDRWAVMLPIALGVGIVQFAIIAALIWGFKVLKIESLNFLIAIILAMNSFIVSSDASVWFYRVLPAVFLAFVAIPIIAINKAVAKRKVKKVETQIQEEERRTKSLLD</sequence>
<protein>
    <submittedName>
        <fullName evidence="2">Uncharacterized protein</fullName>
    </submittedName>
</protein>
<dbReference type="Proteomes" id="UP000250218">
    <property type="component" value="Chromosome"/>
</dbReference>
<accession>A0A2Z4NCY6</accession>
<evidence type="ECO:0000256" key="1">
    <source>
        <dbReference type="SAM" id="Phobius"/>
    </source>
</evidence>
<dbReference type="RefSeq" id="WP_033178478.1">
    <property type="nucleotide sequence ID" value="NZ_CP030140.1"/>
</dbReference>
<feature type="transmembrane region" description="Helical" evidence="1">
    <location>
        <begin position="124"/>
        <end position="145"/>
    </location>
</feature>
<name>A0A2Z4NCY6_9BACT</name>
<keyword evidence="1" id="KW-0472">Membrane</keyword>
<keyword evidence="1" id="KW-1133">Transmembrane helix</keyword>
<proteinExistence type="predicted"/>
<dbReference type="AlphaFoldDB" id="A0A2Z4NCY6"/>
<dbReference type="EMBL" id="CP030140">
    <property type="protein sequence ID" value="AWX69433.1"/>
    <property type="molecule type" value="Genomic_DNA"/>
</dbReference>
<keyword evidence="1" id="KW-0812">Transmembrane</keyword>
<organism evidence="2 3">
    <name type="scientific">[Mycoplasma] anseris</name>
    <dbReference type="NCBI Taxonomy" id="92400"/>
    <lineage>
        <taxon>Bacteria</taxon>
        <taxon>Bacillati</taxon>
        <taxon>Mycoplasmatota</taxon>
        <taxon>Mycoplasmoidales</taxon>
        <taxon>Metamycoplasmataceae</taxon>
        <taxon>Metamycoplasma</taxon>
    </lineage>
</organism>
<keyword evidence="3" id="KW-1185">Reference proteome</keyword>
<feature type="transmembrane region" description="Helical" evidence="1">
    <location>
        <begin position="73"/>
        <end position="94"/>
    </location>
</feature>
<evidence type="ECO:0000313" key="2">
    <source>
        <dbReference type="EMBL" id="AWX69433.1"/>
    </source>
</evidence>